<evidence type="ECO:0008006" key="4">
    <source>
        <dbReference type="Google" id="ProtNLM"/>
    </source>
</evidence>
<evidence type="ECO:0000313" key="2">
    <source>
        <dbReference type="EMBL" id="MFD0982522.1"/>
    </source>
</evidence>
<proteinExistence type="predicted"/>
<keyword evidence="1" id="KW-0812">Transmembrane</keyword>
<keyword evidence="3" id="KW-1185">Reference proteome</keyword>
<accession>A0ABW3IWG0</accession>
<feature type="transmembrane region" description="Helical" evidence="1">
    <location>
        <begin position="76"/>
        <end position="95"/>
    </location>
</feature>
<dbReference type="EMBL" id="JBHTJT010000056">
    <property type="protein sequence ID" value="MFD0982522.1"/>
    <property type="molecule type" value="Genomic_DNA"/>
</dbReference>
<comment type="caution">
    <text evidence="2">The sequence shown here is derived from an EMBL/GenBank/DDBJ whole genome shotgun (WGS) entry which is preliminary data.</text>
</comment>
<protein>
    <recommendedName>
        <fullName evidence="4">DUF883 domain-containing protein</fullName>
    </recommendedName>
</protein>
<keyword evidence="1" id="KW-0472">Membrane</keyword>
<gene>
    <name evidence="2" type="ORF">ACFQ2S_23055</name>
</gene>
<organism evidence="2 3">
    <name type="scientific">Tropicimonas aquimaris</name>
    <dbReference type="NCBI Taxonomy" id="914152"/>
    <lineage>
        <taxon>Bacteria</taxon>
        <taxon>Pseudomonadati</taxon>
        <taxon>Pseudomonadota</taxon>
        <taxon>Alphaproteobacteria</taxon>
        <taxon>Rhodobacterales</taxon>
        <taxon>Roseobacteraceae</taxon>
        <taxon>Tropicimonas</taxon>
    </lineage>
</organism>
<evidence type="ECO:0000313" key="3">
    <source>
        <dbReference type="Proteomes" id="UP001597108"/>
    </source>
</evidence>
<dbReference type="RefSeq" id="WP_386078597.1">
    <property type="nucleotide sequence ID" value="NZ_JBHTJT010000056.1"/>
</dbReference>
<evidence type="ECO:0000256" key="1">
    <source>
        <dbReference type="SAM" id="Phobius"/>
    </source>
</evidence>
<keyword evidence="1" id="KW-1133">Transmembrane helix</keyword>
<dbReference type="Proteomes" id="UP001597108">
    <property type="component" value="Unassembled WGS sequence"/>
</dbReference>
<reference evidence="3" key="1">
    <citation type="journal article" date="2019" name="Int. J. Syst. Evol. Microbiol.">
        <title>The Global Catalogue of Microorganisms (GCM) 10K type strain sequencing project: providing services to taxonomists for standard genome sequencing and annotation.</title>
        <authorList>
            <consortium name="The Broad Institute Genomics Platform"/>
            <consortium name="The Broad Institute Genome Sequencing Center for Infectious Disease"/>
            <person name="Wu L."/>
            <person name="Ma J."/>
        </authorList>
    </citation>
    <scope>NUCLEOTIDE SEQUENCE [LARGE SCALE GENOMIC DNA]</scope>
    <source>
        <strain evidence="3">CCUG 60524</strain>
    </source>
</reference>
<name>A0ABW3IWG0_9RHOB</name>
<sequence>MSRGDETKKLTDAANYLSSLEQNLRERETFDDSRAARKLEIIRRDQYDLLQEISAEIRVSNQHLVEIAKNQKDMRVIVVLSLAVAVGLYVRHFGILG</sequence>